<dbReference type="GO" id="GO:0009307">
    <property type="term" value="P:DNA restriction-modification system"/>
    <property type="evidence" value="ECO:0007669"/>
    <property type="project" value="UniProtKB-KW"/>
</dbReference>
<dbReference type="EMBL" id="FNQJ01000015">
    <property type="protein sequence ID" value="SEA49681.1"/>
    <property type="molecule type" value="Genomic_DNA"/>
</dbReference>
<evidence type="ECO:0000256" key="1">
    <source>
        <dbReference type="ARBA" id="ARBA00022747"/>
    </source>
</evidence>
<evidence type="ECO:0000313" key="3">
    <source>
        <dbReference type="EMBL" id="SEA49681.1"/>
    </source>
</evidence>
<reference evidence="4" key="1">
    <citation type="submission" date="2016-10" db="EMBL/GenBank/DDBJ databases">
        <authorList>
            <person name="Varghese N."/>
            <person name="Submissions S."/>
        </authorList>
    </citation>
    <scope>NUCLEOTIDE SEQUENCE [LARGE SCALE GENOMIC DNA]</scope>
    <source>
        <strain evidence="4">DSM 25157</strain>
    </source>
</reference>
<accession>A0A1H4BNG1</accession>
<keyword evidence="4" id="KW-1185">Reference proteome</keyword>
<protein>
    <submittedName>
        <fullName evidence="3">Type I restriction enzyme, S subunit</fullName>
    </submittedName>
</protein>
<dbReference type="AlphaFoldDB" id="A0A1H4BNG1"/>
<dbReference type="RefSeq" id="WP_139285363.1">
    <property type="nucleotide sequence ID" value="NZ_CAXIQU010000013.1"/>
</dbReference>
<proteinExistence type="predicted"/>
<organism evidence="3 4">
    <name type="scientific">Acidovorax soli</name>
    <dbReference type="NCBI Taxonomy" id="592050"/>
    <lineage>
        <taxon>Bacteria</taxon>
        <taxon>Pseudomonadati</taxon>
        <taxon>Pseudomonadota</taxon>
        <taxon>Betaproteobacteria</taxon>
        <taxon>Burkholderiales</taxon>
        <taxon>Comamonadaceae</taxon>
        <taxon>Acidovorax</taxon>
    </lineage>
</organism>
<gene>
    <name evidence="3" type="ORF">SAMN05421875_11538</name>
</gene>
<evidence type="ECO:0000313" key="4">
    <source>
        <dbReference type="Proteomes" id="UP000199002"/>
    </source>
</evidence>
<dbReference type="GeneID" id="40449599"/>
<dbReference type="SUPFAM" id="SSF116734">
    <property type="entry name" value="DNA methylase specificity domain"/>
    <property type="match status" value="1"/>
</dbReference>
<dbReference type="InterPro" id="IPR044946">
    <property type="entry name" value="Restrct_endonuc_typeI_TRD_sf"/>
</dbReference>
<dbReference type="Proteomes" id="UP000199002">
    <property type="component" value="Unassembled WGS sequence"/>
</dbReference>
<keyword evidence="2" id="KW-0238">DNA-binding</keyword>
<keyword evidence="1" id="KW-0680">Restriction system</keyword>
<dbReference type="GO" id="GO:0003677">
    <property type="term" value="F:DNA binding"/>
    <property type="evidence" value="ECO:0007669"/>
    <property type="project" value="UniProtKB-KW"/>
</dbReference>
<dbReference type="STRING" id="592050.SAMN05421875_11538"/>
<sequence length="84" mass="9008">MTATCWLQSDLFVGTIDPGRSNGVPHISTKQVAGLVFALPPLAEQVRIVARVEALRRLCADLRQRLSAGQATQARLAEALLQAA</sequence>
<evidence type="ECO:0000256" key="2">
    <source>
        <dbReference type="ARBA" id="ARBA00023125"/>
    </source>
</evidence>
<name>A0A1H4BNG1_9BURK</name>
<dbReference type="Gene3D" id="3.90.220.20">
    <property type="entry name" value="DNA methylase specificity domains"/>
    <property type="match status" value="1"/>
</dbReference>